<dbReference type="Proteomes" id="UP000324241">
    <property type="component" value="Unassembled WGS sequence"/>
</dbReference>
<feature type="region of interest" description="Disordered" evidence="1">
    <location>
        <begin position="332"/>
        <end position="356"/>
    </location>
</feature>
<feature type="region of interest" description="Disordered" evidence="1">
    <location>
        <begin position="1"/>
        <end position="20"/>
    </location>
</feature>
<dbReference type="AlphaFoldDB" id="A0A5M9MWH6"/>
<reference evidence="2 3" key="1">
    <citation type="submission" date="2019-08" db="EMBL/GenBank/DDBJ databases">
        <title>The genome sequence of a newly discovered highly antifungal drug resistant Aspergillus species, Aspergillus tanneri NIH 1004.</title>
        <authorList>
            <person name="Mounaud S."/>
            <person name="Singh I."/>
            <person name="Joardar V."/>
            <person name="Pakala S."/>
            <person name="Pakala S."/>
            <person name="Venepally P."/>
            <person name="Chung J.K."/>
            <person name="Losada L."/>
            <person name="Nierman W.C."/>
        </authorList>
    </citation>
    <scope>NUCLEOTIDE SEQUENCE [LARGE SCALE GENOMIC DNA]</scope>
    <source>
        <strain evidence="2 3">NIH1004</strain>
    </source>
</reference>
<feature type="compositionally biased region" description="Polar residues" evidence="1">
    <location>
        <begin position="340"/>
        <end position="349"/>
    </location>
</feature>
<comment type="caution">
    <text evidence="2">The sequence shown here is derived from an EMBL/GenBank/DDBJ whole genome shotgun (WGS) entry which is preliminary data.</text>
</comment>
<protein>
    <submittedName>
        <fullName evidence="2">Uncharacterized protein</fullName>
    </submittedName>
</protein>
<dbReference type="EMBL" id="QUQM01000002">
    <property type="protein sequence ID" value="KAA8651465.1"/>
    <property type="molecule type" value="Genomic_DNA"/>
</dbReference>
<evidence type="ECO:0000313" key="3">
    <source>
        <dbReference type="Proteomes" id="UP000324241"/>
    </source>
</evidence>
<gene>
    <name evidence="2" type="ORF">ATNIH1004_000348</name>
</gene>
<proteinExistence type="predicted"/>
<organism evidence="2 3">
    <name type="scientific">Aspergillus tanneri</name>
    <dbReference type="NCBI Taxonomy" id="1220188"/>
    <lineage>
        <taxon>Eukaryota</taxon>
        <taxon>Fungi</taxon>
        <taxon>Dikarya</taxon>
        <taxon>Ascomycota</taxon>
        <taxon>Pezizomycotina</taxon>
        <taxon>Eurotiomycetes</taxon>
        <taxon>Eurotiomycetidae</taxon>
        <taxon>Eurotiales</taxon>
        <taxon>Aspergillaceae</taxon>
        <taxon>Aspergillus</taxon>
        <taxon>Aspergillus subgen. Circumdati</taxon>
    </lineage>
</organism>
<sequence>MGDPKQGHFCATDARNDSNQNPVNGIPGGLGQICASYDLGGGVSLGDSFVIHSIAAFSPGRSHRDDATLDAELAAAALTVTEVLPVCITMENVSTGTFSSLPYPSHNVLDKSRKTHPLDNPPWFLVNAVASRKHCVLGQNSIVESLLMVLRQPWCVLEICCCETHIITAVYKFVTTADKAYTGIYTVAIRLLSYEMMKRSAAGSSKGLGHAIFWPHKSWDYWLAHNTTLANIRTLYTNLFFHGRQSRNPFWLCLVVVCAMFLDASFSDLARCLYDDAQYHTALANRRWKTSSYILPHDACNSATAPGGECRTAVKIDELAYSNTRLRRSLSDSNLHRRTNGPNESFNWPNSTASSNSSSYYHRLVLLHVRILKNMRETFV</sequence>
<dbReference type="RefSeq" id="XP_033430826.1">
    <property type="nucleotide sequence ID" value="XM_033565069.1"/>
</dbReference>
<dbReference type="OrthoDB" id="4467587at2759"/>
<evidence type="ECO:0000256" key="1">
    <source>
        <dbReference type="SAM" id="MobiDB-lite"/>
    </source>
</evidence>
<dbReference type="GeneID" id="54323050"/>
<accession>A0A5M9MWH6</accession>
<name>A0A5M9MWH6_9EURO</name>
<evidence type="ECO:0000313" key="2">
    <source>
        <dbReference type="EMBL" id="KAA8651465.1"/>
    </source>
</evidence>